<organism evidence="1 2">
    <name type="scientific">Novosphingobium clariflavum</name>
    <dbReference type="NCBI Taxonomy" id="2029884"/>
    <lineage>
        <taxon>Bacteria</taxon>
        <taxon>Pseudomonadati</taxon>
        <taxon>Pseudomonadota</taxon>
        <taxon>Alphaproteobacteria</taxon>
        <taxon>Sphingomonadales</taxon>
        <taxon>Sphingomonadaceae</taxon>
        <taxon>Novosphingobium</taxon>
    </lineage>
</organism>
<reference evidence="1 2" key="1">
    <citation type="submission" date="2024-09" db="EMBL/GenBank/DDBJ databases">
        <authorList>
            <person name="Sun Q."/>
            <person name="Mori K."/>
        </authorList>
    </citation>
    <scope>NUCLEOTIDE SEQUENCE [LARGE SCALE GENOMIC DNA]</scope>
    <source>
        <strain evidence="1 2">CICC 11035S</strain>
    </source>
</reference>
<dbReference type="Proteomes" id="UP001589858">
    <property type="component" value="Unassembled WGS sequence"/>
</dbReference>
<dbReference type="InterPro" id="IPR041197">
    <property type="entry name" value="LD_cluster3"/>
</dbReference>
<dbReference type="Pfam" id="PF18180">
    <property type="entry name" value="LD_cluster3"/>
    <property type="match status" value="1"/>
</dbReference>
<evidence type="ECO:0000313" key="2">
    <source>
        <dbReference type="Proteomes" id="UP001589858"/>
    </source>
</evidence>
<dbReference type="RefSeq" id="WP_267225067.1">
    <property type="nucleotide sequence ID" value="NZ_JAPCWC010000056.1"/>
</dbReference>
<keyword evidence="2" id="KW-1185">Reference proteome</keyword>
<protein>
    <submittedName>
        <fullName evidence="1">Uncharacterized protein</fullName>
    </submittedName>
</protein>
<name>A0ABV6S459_9SPHN</name>
<dbReference type="EMBL" id="JBHLTM010000025">
    <property type="protein sequence ID" value="MFC0684020.1"/>
    <property type="molecule type" value="Genomic_DNA"/>
</dbReference>
<sequence length="191" mass="20993">MEVFLSASIPLPSRDRVYYETVDLLALREALKALAEHVLPVGRITYGGHPAITPLLALFAKQADLDRSKFTLFQSAMFDGKRKEAMPADNVLFADVRIVPAPSENDKENLKAMRVAMLSSQNFDAAVFIGGMDGCLEELELFKELQPGAQILPIATTGAAARSIFENGDYNPSLGRSRTYPTIFRRLLSAT</sequence>
<proteinExistence type="predicted"/>
<evidence type="ECO:0000313" key="1">
    <source>
        <dbReference type="EMBL" id="MFC0684020.1"/>
    </source>
</evidence>
<comment type="caution">
    <text evidence="1">The sequence shown here is derived from an EMBL/GenBank/DDBJ whole genome shotgun (WGS) entry which is preliminary data.</text>
</comment>
<gene>
    <name evidence="1" type="ORF">ACFFF8_05395</name>
</gene>
<accession>A0ABV6S459</accession>